<keyword evidence="3" id="KW-1185">Reference proteome</keyword>
<name>A0A8J2LI24_9HEXA</name>
<dbReference type="EMBL" id="CAJVCH010563527">
    <property type="protein sequence ID" value="CAG7832106.1"/>
    <property type="molecule type" value="Genomic_DNA"/>
</dbReference>
<dbReference type="AlphaFoldDB" id="A0A8J2LI24"/>
<feature type="domain" description="C2" evidence="1">
    <location>
        <begin position="41"/>
        <end position="89"/>
    </location>
</feature>
<dbReference type="Pfam" id="PF00168">
    <property type="entry name" value="C2"/>
    <property type="match status" value="1"/>
</dbReference>
<gene>
    <name evidence="2" type="ORF">AFUS01_LOCUS41812</name>
</gene>
<evidence type="ECO:0000313" key="3">
    <source>
        <dbReference type="Proteomes" id="UP000708208"/>
    </source>
</evidence>
<proteinExistence type="predicted"/>
<dbReference type="OrthoDB" id="5831756at2759"/>
<sequence length="152" mass="16794">MSLLSVTVKKAHFVGAQVPRSKLKAFSRLDLIVRLPCLVAAGQWNSYVTLKLQNVKSTTVTVKGSTPSWQQDFLLKKKCQCRKLRVGTFLSNRGVGIGLVLLELCQSSRTVYSVGAIDKLLPLFFIFLQTMVVGTDNPHSILVRVTSSDRQG</sequence>
<dbReference type="InterPro" id="IPR000008">
    <property type="entry name" value="C2_dom"/>
</dbReference>
<comment type="caution">
    <text evidence="2">The sequence shown here is derived from an EMBL/GenBank/DDBJ whole genome shotgun (WGS) entry which is preliminary data.</text>
</comment>
<organism evidence="2 3">
    <name type="scientific">Allacma fusca</name>
    <dbReference type="NCBI Taxonomy" id="39272"/>
    <lineage>
        <taxon>Eukaryota</taxon>
        <taxon>Metazoa</taxon>
        <taxon>Ecdysozoa</taxon>
        <taxon>Arthropoda</taxon>
        <taxon>Hexapoda</taxon>
        <taxon>Collembola</taxon>
        <taxon>Symphypleona</taxon>
        <taxon>Sminthuridae</taxon>
        <taxon>Allacma</taxon>
    </lineage>
</organism>
<reference evidence="2" key="1">
    <citation type="submission" date="2021-06" db="EMBL/GenBank/DDBJ databases">
        <authorList>
            <person name="Hodson N. C."/>
            <person name="Mongue J. A."/>
            <person name="Jaron S. K."/>
        </authorList>
    </citation>
    <scope>NUCLEOTIDE SEQUENCE</scope>
</reference>
<protein>
    <recommendedName>
        <fullName evidence="1">C2 domain-containing protein</fullName>
    </recommendedName>
</protein>
<dbReference type="Proteomes" id="UP000708208">
    <property type="component" value="Unassembled WGS sequence"/>
</dbReference>
<evidence type="ECO:0000259" key="1">
    <source>
        <dbReference type="Pfam" id="PF00168"/>
    </source>
</evidence>
<accession>A0A8J2LI24</accession>
<evidence type="ECO:0000313" key="2">
    <source>
        <dbReference type="EMBL" id="CAG7832106.1"/>
    </source>
</evidence>